<reference evidence="1 2" key="1">
    <citation type="journal article" date="2021" name="Commun. Biol.">
        <title>Genomic insights into the host specific adaptation of the Pneumocystis genus.</title>
        <authorList>
            <person name="Cisse O.H."/>
            <person name="Ma L."/>
            <person name="Dekker J.P."/>
            <person name="Khil P.P."/>
            <person name="Youn J.-H."/>
            <person name="Brenchley J.M."/>
            <person name="Blair R."/>
            <person name="Pahar B."/>
            <person name="Chabe M."/>
            <person name="Van Rompay K.K.A."/>
            <person name="Keesler R."/>
            <person name="Sukura A."/>
            <person name="Hirsch V."/>
            <person name="Kutty G."/>
            <person name="Liu Y."/>
            <person name="Peng L."/>
            <person name="Chen J."/>
            <person name="Song J."/>
            <person name="Weissenbacher-Lang C."/>
            <person name="Xu J."/>
            <person name="Upham N.S."/>
            <person name="Stajich J.E."/>
            <person name="Cuomo C.A."/>
            <person name="Cushion M.T."/>
            <person name="Kovacs J.A."/>
        </authorList>
    </citation>
    <scope>NUCLEOTIDE SEQUENCE [LARGE SCALE GENOMIC DNA]</scope>
    <source>
        <strain evidence="1 2">RABM</strain>
    </source>
</reference>
<dbReference type="Proteomes" id="UP000768646">
    <property type="component" value="Unassembled WGS sequence"/>
</dbReference>
<gene>
    <name evidence="1" type="ORF">PORY_001450</name>
</gene>
<proteinExistence type="predicted"/>
<dbReference type="EMBL" id="JABTEG010000004">
    <property type="protein sequence ID" value="KAG4305280.1"/>
    <property type="molecule type" value="Genomic_DNA"/>
</dbReference>
<organism evidence="1 2">
    <name type="scientific">Pneumocystis oryctolagi</name>
    <dbReference type="NCBI Taxonomy" id="42067"/>
    <lineage>
        <taxon>Eukaryota</taxon>
        <taxon>Fungi</taxon>
        <taxon>Dikarya</taxon>
        <taxon>Ascomycota</taxon>
        <taxon>Taphrinomycotina</taxon>
        <taxon>Pneumocystomycetes</taxon>
        <taxon>Pneumocystaceae</taxon>
        <taxon>Pneumocystis</taxon>
    </lineage>
</organism>
<keyword evidence="2" id="KW-1185">Reference proteome</keyword>
<evidence type="ECO:0000313" key="2">
    <source>
        <dbReference type="Proteomes" id="UP000768646"/>
    </source>
</evidence>
<evidence type="ECO:0000313" key="1">
    <source>
        <dbReference type="EMBL" id="KAG4305280.1"/>
    </source>
</evidence>
<comment type="caution">
    <text evidence="1">The sequence shown here is derived from an EMBL/GenBank/DDBJ whole genome shotgun (WGS) entry which is preliminary data.</text>
</comment>
<protein>
    <submittedName>
        <fullName evidence="1">Uncharacterized protein</fullName>
    </submittedName>
</protein>
<accession>A0ACB7CD27</accession>
<name>A0ACB7CD27_9ASCO</name>
<sequence length="158" mass="17005">MILKSLIVLFLTTICSSSALFHGEKRGKMIRCGSGLFDPALYTCFGNLACPILGGIPYLRCGPSCYSPLLYHCKDGILLQGPEPPEKRLPTQTTYQPTVQPPTPPPTPTYSPPTPSSPPLPPPRPGPDKGKKAKSEANYNTATFGIFCIVGIISFILI</sequence>